<dbReference type="GO" id="GO:0005886">
    <property type="term" value="C:plasma membrane"/>
    <property type="evidence" value="ECO:0007669"/>
    <property type="project" value="UniProtKB-SubCell"/>
</dbReference>
<feature type="transmembrane region" description="Helical" evidence="6">
    <location>
        <begin position="184"/>
        <end position="203"/>
    </location>
</feature>
<evidence type="ECO:0000256" key="6">
    <source>
        <dbReference type="SAM" id="Phobius"/>
    </source>
</evidence>
<gene>
    <name evidence="7" type="ORF">AF331_11345</name>
</gene>
<feature type="transmembrane region" description="Helical" evidence="6">
    <location>
        <begin position="73"/>
        <end position="91"/>
    </location>
</feature>
<sequence>MDIIFLLKGLLIGFTVAAPVGPIGILCINRTLSKGRLTGFVSGLGAASADAIYGCIAAFGLTFITSFLISQKLWLQLIGGLFLCYLGIQTYRSRPAGHAASARGGGLLKSYTSVFFLTVTNPMTILFFIGIFSGIGLGKSSFDMGSALLMVTGVFLGSAAWWLSLSFGVSLFRKKFSDDSLAWINRLSGIIVFGFGVFALLQLL</sequence>
<accession>A0A0M0G462</accession>
<comment type="subcellular location">
    <subcellularLocation>
        <location evidence="1">Cell membrane</location>
        <topology evidence="1">Multi-pass membrane protein</topology>
    </subcellularLocation>
</comment>
<comment type="caution">
    <text evidence="7">The sequence shown here is derived from an EMBL/GenBank/DDBJ whole genome shotgun (WGS) entry which is preliminary data.</text>
</comment>
<keyword evidence="2" id="KW-1003">Cell membrane</keyword>
<dbReference type="Proteomes" id="UP000037405">
    <property type="component" value="Unassembled WGS sequence"/>
</dbReference>
<feature type="transmembrane region" description="Helical" evidence="6">
    <location>
        <begin position="147"/>
        <end position="172"/>
    </location>
</feature>
<dbReference type="EMBL" id="LGUE01000004">
    <property type="protein sequence ID" value="KON84625.1"/>
    <property type="molecule type" value="Genomic_DNA"/>
</dbReference>
<keyword evidence="4 6" id="KW-1133">Transmembrane helix</keyword>
<evidence type="ECO:0000313" key="7">
    <source>
        <dbReference type="EMBL" id="KON84625.1"/>
    </source>
</evidence>
<keyword evidence="3 6" id="KW-0812">Transmembrane</keyword>
<feature type="transmembrane region" description="Helical" evidence="6">
    <location>
        <begin position="6"/>
        <end position="28"/>
    </location>
</feature>
<feature type="transmembrane region" description="Helical" evidence="6">
    <location>
        <begin position="111"/>
        <end position="135"/>
    </location>
</feature>
<protein>
    <submittedName>
        <fullName evidence="7">Lysine transporter LysE</fullName>
    </submittedName>
</protein>
<organism evidence="7 8">
    <name type="scientific">Rossellomorea marisflavi</name>
    <dbReference type="NCBI Taxonomy" id="189381"/>
    <lineage>
        <taxon>Bacteria</taxon>
        <taxon>Bacillati</taxon>
        <taxon>Bacillota</taxon>
        <taxon>Bacilli</taxon>
        <taxon>Bacillales</taxon>
        <taxon>Bacillaceae</taxon>
        <taxon>Rossellomorea</taxon>
    </lineage>
</organism>
<evidence type="ECO:0000256" key="1">
    <source>
        <dbReference type="ARBA" id="ARBA00004651"/>
    </source>
</evidence>
<dbReference type="Pfam" id="PF01810">
    <property type="entry name" value="LysE"/>
    <property type="match status" value="1"/>
</dbReference>
<keyword evidence="8" id="KW-1185">Reference proteome</keyword>
<name>A0A0M0G462_9BACI</name>
<dbReference type="STRING" id="189381.GCA_900166615_01609"/>
<dbReference type="PANTHER" id="PTHR30086">
    <property type="entry name" value="ARGININE EXPORTER PROTEIN ARGO"/>
    <property type="match status" value="1"/>
</dbReference>
<keyword evidence="5 6" id="KW-0472">Membrane</keyword>
<reference evidence="8" key="1">
    <citation type="submission" date="2015-07" db="EMBL/GenBank/DDBJ databases">
        <title>Fjat-14235 jcm11544.</title>
        <authorList>
            <person name="Liu B."/>
            <person name="Wang J."/>
            <person name="Zhu Y."/>
            <person name="Liu G."/>
            <person name="Chen Q."/>
            <person name="Chen Z."/>
            <person name="Lan J."/>
            <person name="Che J."/>
            <person name="Ge C."/>
            <person name="Shi H."/>
            <person name="Pan Z."/>
            <person name="Liu X."/>
        </authorList>
    </citation>
    <scope>NUCLEOTIDE SEQUENCE [LARGE SCALE GENOMIC DNA]</scope>
    <source>
        <strain evidence="8">JCM 11544</strain>
    </source>
</reference>
<evidence type="ECO:0000256" key="5">
    <source>
        <dbReference type="ARBA" id="ARBA00023136"/>
    </source>
</evidence>
<dbReference type="AlphaFoldDB" id="A0A0M0G462"/>
<proteinExistence type="predicted"/>
<dbReference type="OrthoDB" id="7874789at2"/>
<feature type="transmembrane region" description="Helical" evidence="6">
    <location>
        <begin position="40"/>
        <end position="67"/>
    </location>
</feature>
<dbReference type="RefSeq" id="WP_053428221.1">
    <property type="nucleotide sequence ID" value="NZ_LGUE01000004.1"/>
</dbReference>
<evidence type="ECO:0000256" key="3">
    <source>
        <dbReference type="ARBA" id="ARBA00022692"/>
    </source>
</evidence>
<dbReference type="PANTHER" id="PTHR30086:SF20">
    <property type="entry name" value="ARGININE EXPORTER PROTEIN ARGO-RELATED"/>
    <property type="match status" value="1"/>
</dbReference>
<dbReference type="GO" id="GO:0015171">
    <property type="term" value="F:amino acid transmembrane transporter activity"/>
    <property type="evidence" value="ECO:0007669"/>
    <property type="project" value="TreeGrafter"/>
</dbReference>
<dbReference type="InterPro" id="IPR001123">
    <property type="entry name" value="LeuE-type"/>
</dbReference>
<evidence type="ECO:0000256" key="4">
    <source>
        <dbReference type="ARBA" id="ARBA00022989"/>
    </source>
</evidence>
<dbReference type="PATRIC" id="fig|189381.12.peg.2286"/>
<evidence type="ECO:0000256" key="2">
    <source>
        <dbReference type="ARBA" id="ARBA00022475"/>
    </source>
</evidence>
<evidence type="ECO:0000313" key="8">
    <source>
        <dbReference type="Proteomes" id="UP000037405"/>
    </source>
</evidence>